<organism evidence="2 3">
    <name type="scientific">Aduncisulcus paluster</name>
    <dbReference type="NCBI Taxonomy" id="2918883"/>
    <lineage>
        <taxon>Eukaryota</taxon>
        <taxon>Metamonada</taxon>
        <taxon>Carpediemonas-like organisms</taxon>
        <taxon>Aduncisulcus</taxon>
    </lineage>
</organism>
<gene>
    <name evidence="2" type="ORF">ADUPG1_011877</name>
</gene>
<evidence type="ECO:0000256" key="1">
    <source>
        <dbReference type="SAM" id="MobiDB-lite"/>
    </source>
</evidence>
<keyword evidence="3" id="KW-1185">Reference proteome</keyword>
<feature type="compositionally biased region" description="Basic residues" evidence="1">
    <location>
        <begin position="490"/>
        <end position="502"/>
    </location>
</feature>
<reference evidence="2" key="1">
    <citation type="submission" date="2022-03" db="EMBL/GenBank/DDBJ databases">
        <title>Draft genome sequence of Aduncisulcus paluster, a free-living microaerophilic Fornicata.</title>
        <authorList>
            <person name="Yuyama I."/>
            <person name="Kume K."/>
            <person name="Tamura T."/>
            <person name="Inagaki Y."/>
            <person name="Hashimoto T."/>
        </authorList>
    </citation>
    <scope>NUCLEOTIDE SEQUENCE</scope>
    <source>
        <strain evidence="2">NY0171</strain>
    </source>
</reference>
<feature type="region of interest" description="Disordered" evidence="1">
    <location>
        <begin position="481"/>
        <end position="508"/>
    </location>
</feature>
<proteinExistence type="predicted"/>
<dbReference type="EMBL" id="BQXS01012312">
    <property type="protein sequence ID" value="GKT21343.1"/>
    <property type="molecule type" value="Genomic_DNA"/>
</dbReference>
<feature type="compositionally biased region" description="Polar residues" evidence="1">
    <location>
        <begin position="1057"/>
        <end position="1071"/>
    </location>
</feature>
<comment type="caution">
    <text evidence="2">The sequence shown here is derived from an EMBL/GenBank/DDBJ whole genome shotgun (WGS) entry which is preliminary data.</text>
</comment>
<evidence type="ECO:0000313" key="2">
    <source>
        <dbReference type="EMBL" id="GKT21343.1"/>
    </source>
</evidence>
<dbReference type="Proteomes" id="UP001057375">
    <property type="component" value="Unassembled WGS sequence"/>
</dbReference>
<feature type="region of interest" description="Disordered" evidence="1">
    <location>
        <begin position="1042"/>
        <end position="1071"/>
    </location>
</feature>
<name>A0ABQ5JZT4_9EUKA</name>
<sequence length="1484" mass="165574">MTSTSVAKNLNKLLNSFTPKFLTTVSNSKLRHSLGKLNGILTSYVSNHGASDYHDLIRCVDLLIMILSSKLCEESVALQSIECLITVAPIIPISSLSRITMCFLSFSNRHPNLFLHSIPPLFDSVKRDDLKPYVHASSTVLRSYISQGLTKSSHILSCFVGYDTFELGIQKPFKEKQKELSELRKEHKSIDSLKKIQHIKYSTLSSVPQVIKDHVYFLAQVYLIKFSRSLLSLINHTHSTTARDCIRDVRDKEMKIHALINIFPLSKQILEEVAQKETIVSHAALGGLKLLCQHEKKREETVKRGKTEGIVPTDSSSAYATSSSHTDSALSLLTLALPSIPGFEVVLINSIVPFSGGNRTLAVRAARICSRRGKRKSVLRMLSRQCAIGFVTHSGVFKNRYNTKLLPTESDLGISSPSMTGQTYGNCDGLFLDSRTGFQLSVDHQMLPEKSDLIPGESMAMESKSEEYHAISVRDLTSLQINGPKSASKGSKKRKRNQKTFKPKQLPSLNSSMSRLMFLSSSSPALKHLKAQSNALFSVFEEAFDEEDKTKSGKRIIMEDDRLLRSTLKTLLSEILADKDFCNRLINLIEFHPSLTPPADASPSVQKYMNWLKIVSIFVHMLLYIHRVVGTRNVEFSLTLVYCLLDILKKLPSIAFHTDLAELVDEREHWSSSPSQHSVSPRIFIMFVDIVNVCSSIIREVKLDHEKRRRETFDPFSVGMESTHSESQSEAEEEDFAFHGSSDALTALSVLLSSSSLDILWRCELLIIFPLDNKNTLFSLASPQRCDRLPLAGSCVPPIASQTGIVSYSLATITQSWLSDTLKDVCVLMGLCGEDRKVDEKKKEEEKELALKDDRLAQSKPYIDGRFFLRLQTILAGMVPELVAFPHLCDSFIRSLTYVPGKHIQQQLSEYIHEGLCVQMWETGCIGRDCLAHWLNLCEIDVIYELMKSLPLSLSEVANMQSREMSDEHCVCESGLPMYSLSYSPTRPMCVNSVKASLSLARAVLGVCEGYRDGALLNNNATGSLEADERRDDSVFLTSLQRSHPDNGKTVGESPPTIVSSTSSKQKPVETVGSSSLTPFSLHRSIIAAAVALVVFWHKFSLSPSVLMPAIDIMQRVSLRGCFSLVLGGADLTLDIMNIRERSKRYHHAEGPVVSVSRYDKLRVYLLSSLSWQGLADPFFHMIQQDNQETARSEDELAPDVNPSSMFAQFKTDGFILTGGIDIKTRDKQASKSSKIPQSASSSLQQYVLASVASCDPLRPYVFSAPWVARWHGQYEMRGVVNEVENMVRDMVLTGEEEAVPQVDTTSGQMVVARRPSMTSGASTRSIKASFLPYLSLESSTALKGEEKWKLLSLLTVIGRELWHVRKPLKASSASPSAQSSIFRGMFSEDTSFNFDTYSAWILQSLEGVFDIGQTVRGNEHDVGTTVLRKLFIEPGQLSGETALQLLRLLMVLEEQRPGVVCESFDRVVRIVQKKPVKRKTIYD</sequence>
<feature type="non-terminal residue" evidence="2">
    <location>
        <position position="1484"/>
    </location>
</feature>
<protein>
    <submittedName>
        <fullName evidence="2">Uncharacterized protein</fullName>
    </submittedName>
</protein>
<evidence type="ECO:0000313" key="3">
    <source>
        <dbReference type="Proteomes" id="UP001057375"/>
    </source>
</evidence>
<accession>A0ABQ5JZT4</accession>